<name>W7YNY6_9BACT</name>
<keyword evidence="4" id="KW-1185">Reference proteome</keyword>
<comment type="similarity">
    <text evidence="1">Belongs to the sodium:galactoside symporter (TC 2.A.2) family.</text>
</comment>
<evidence type="ECO:0000313" key="3">
    <source>
        <dbReference type="EMBL" id="GAF04109.1"/>
    </source>
</evidence>
<accession>W7YNY6</accession>
<keyword evidence="2" id="KW-1133">Transmembrane helix</keyword>
<dbReference type="AlphaFoldDB" id="W7YNY6"/>
<feature type="transmembrane region" description="Helical" evidence="2">
    <location>
        <begin position="349"/>
        <end position="370"/>
    </location>
</feature>
<feature type="transmembrane region" description="Helical" evidence="2">
    <location>
        <begin position="165"/>
        <end position="186"/>
    </location>
</feature>
<evidence type="ECO:0000256" key="1">
    <source>
        <dbReference type="ARBA" id="ARBA00009617"/>
    </source>
</evidence>
<dbReference type="PANTHER" id="PTHR11328:SF24">
    <property type="entry name" value="MAJOR FACILITATOR SUPERFAMILY (MFS) PROFILE DOMAIN-CONTAINING PROTEIN"/>
    <property type="match status" value="1"/>
</dbReference>
<feature type="transmembrane region" description="Helical" evidence="2">
    <location>
        <begin position="201"/>
        <end position="222"/>
    </location>
</feature>
<organism evidence="3 4">
    <name type="scientific">Saccharicrinis fermentans DSM 9555 = JCM 21142</name>
    <dbReference type="NCBI Taxonomy" id="869213"/>
    <lineage>
        <taxon>Bacteria</taxon>
        <taxon>Pseudomonadati</taxon>
        <taxon>Bacteroidota</taxon>
        <taxon>Bacteroidia</taxon>
        <taxon>Marinilabiliales</taxon>
        <taxon>Marinilabiliaceae</taxon>
        <taxon>Saccharicrinis</taxon>
    </lineage>
</organism>
<protein>
    <submittedName>
        <fullName evidence="3">Inner membrane symporter YicJ</fullName>
    </submittedName>
</protein>
<dbReference type="PANTHER" id="PTHR11328">
    <property type="entry name" value="MAJOR FACILITATOR SUPERFAMILY DOMAIN-CONTAINING PROTEIN"/>
    <property type="match status" value="1"/>
</dbReference>
<reference evidence="3 4" key="1">
    <citation type="journal article" date="2014" name="Genome Announc.">
        <title>Draft Genome Sequence of Cytophaga fermentans JCM 21142T, a Facultative Anaerobe Isolated from Marine Mud.</title>
        <authorList>
            <person name="Starns D."/>
            <person name="Oshima K."/>
            <person name="Suda W."/>
            <person name="Iino T."/>
            <person name="Yuki M."/>
            <person name="Inoue J."/>
            <person name="Kitamura K."/>
            <person name="Iida T."/>
            <person name="Darby A."/>
            <person name="Hattori M."/>
            <person name="Ohkuma M."/>
        </authorList>
    </citation>
    <scope>NUCLEOTIDE SEQUENCE [LARGE SCALE GENOMIC DNA]</scope>
    <source>
        <strain evidence="3 4">JCM 21142</strain>
    </source>
</reference>
<keyword evidence="2" id="KW-0472">Membrane</keyword>
<dbReference type="GO" id="GO:0006814">
    <property type="term" value="P:sodium ion transport"/>
    <property type="evidence" value="ECO:0007669"/>
    <property type="project" value="InterPro"/>
</dbReference>
<dbReference type="InterPro" id="IPR039672">
    <property type="entry name" value="MFS_2"/>
</dbReference>
<dbReference type="NCBIfam" id="TIGR00792">
    <property type="entry name" value="gph"/>
    <property type="match status" value="1"/>
</dbReference>
<comment type="caution">
    <text evidence="3">The sequence shown here is derived from an EMBL/GenBank/DDBJ whole genome shotgun (WGS) entry which is preliminary data.</text>
</comment>
<evidence type="ECO:0000313" key="4">
    <source>
        <dbReference type="Proteomes" id="UP000019402"/>
    </source>
</evidence>
<dbReference type="eggNOG" id="COG2211">
    <property type="taxonomic scope" value="Bacteria"/>
</dbReference>
<dbReference type="GO" id="GO:0008643">
    <property type="term" value="P:carbohydrate transport"/>
    <property type="evidence" value="ECO:0007669"/>
    <property type="project" value="InterPro"/>
</dbReference>
<feature type="transmembrane region" description="Helical" evidence="2">
    <location>
        <begin position="391"/>
        <end position="414"/>
    </location>
</feature>
<keyword evidence="2" id="KW-0812">Transmembrane</keyword>
<dbReference type="InterPro" id="IPR036259">
    <property type="entry name" value="MFS_trans_sf"/>
</dbReference>
<dbReference type="EMBL" id="BAMD01000037">
    <property type="protein sequence ID" value="GAF04109.1"/>
    <property type="molecule type" value="Genomic_DNA"/>
</dbReference>
<dbReference type="STRING" id="869213.GCA_000517085_01133"/>
<feature type="transmembrane region" description="Helical" evidence="2">
    <location>
        <begin position="98"/>
        <end position="115"/>
    </location>
</feature>
<feature type="transmembrane region" description="Helical" evidence="2">
    <location>
        <begin position="326"/>
        <end position="343"/>
    </location>
</feature>
<feature type="transmembrane region" description="Helical" evidence="2">
    <location>
        <begin position="296"/>
        <end position="314"/>
    </location>
</feature>
<dbReference type="Gene3D" id="1.20.1250.20">
    <property type="entry name" value="MFS general substrate transporter like domains"/>
    <property type="match status" value="2"/>
</dbReference>
<dbReference type="GO" id="GO:0005886">
    <property type="term" value="C:plasma membrane"/>
    <property type="evidence" value="ECO:0007669"/>
    <property type="project" value="TreeGrafter"/>
</dbReference>
<evidence type="ECO:0000256" key="2">
    <source>
        <dbReference type="SAM" id="Phobius"/>
    </source>
</evidence>
<dbReference type="Proteomes" id="UP000019402">
    <property type="component" value="Unassembled WGS sequence"/>
</dbReference>
<feature type="transmembrane region" description="Helical" evidence="2">
    <location>
        <begin position="127"/>
        <end position="153"/>
    </location>
</feature>
<sequence length="479" mass="53984">MCLSSFADRYEFNINLNLMSEKLHIKEKIGYGFGDFASSMFWKIFAMYLTFFYTDVVELSPESVALMFIMVRLWDGLNDPLMGIIADRTNTAKGKFRPYLLWIAIPFGLIGVLTFSVPDFGPSGKLIYAYITYTLMMMVYTAINVPYGSLMAVMTDHPKERTSLASFRFIGAYSGGIAMTASAPYILDFFKNTGASDAKSYSYMVTIYAVVAAFFFVMTYMWTKERVQALKEKNSIWNDLNDLVKNAQWFIMLGAGILMLVFLTFRESSIMYYFKYFVQDQSIAIFGDVTWGKLSGAYMTIWLIANMVGVLLAIPVSNLLGKKGTFILAMFLSAILSVFLYWLNPQQVFVIFILNFLNGISAGIVLPLVWSMYADIADYSEWKTGRRATGLLFSSSSMSQKLGLMAGGALPLYILSLYGFEANSEQTEQSLEGIRLMISVYPGITAALSGVLLFLYKLNDKRMTDITNDLAERRGKEKL</sequence>
<proteinExistence type="inferred from homology"/>
<dbReference type="Pfam" id="PF13347">
    <property type="entry name" value="MFS_2"/>
    <property type="match status" value="1"/>
</dbReference>
<dbReference type="SUPFAM" id="SSF103473">
    <property type="entry name" value="MFS general substrate transporter"/>
    <property type="match status" value="1"/>
</dbReference>
<feature type="transmembrane region" description="Helical" evidence="2">
    <location>
        <begin position="434"/>
        <end position="456"/>
    </location>
</feature>
<feature type="transmembrane region" description="Helical" evidence="2">
    <location>
        <begin position="243"/>
        <end position="265"/>
    </location>
</feature>
<dbReference type="CDD" id="cd17332">
    <property type="entry name" value="MFS_MelB_like"/>
    <property type="match status" value="1"/>
</dbReference>
<gene>
    <name evidence="3" type="ORF">JCM21142_72804</name>
</gene>
<dbReference type="GO" id="GO:0015293">
    <property type="term" value="F:symporter activity"/>
    <property type="evidence" value="ECO:0007669"/>
    <property type="project" value="InterPro"/>
</dbReference>
<dbReference type="InterPro" id="IPR001927">
    <property type="entry name" value="Na/Gal_symport"/>
</dbReference>